<organism evidence="6 7">
    <name type="scientific">Aromia moschata</name>
    <dbReference type="NCBI Taxonomy" id="1265417"/>
    <lineage>
        <taxon>Eukaryota</taxon>
        <taxon>Metazoa</taxon>
        <taxon>Ecdysozoa</taxon>
        <taxon>Arthropoda</taxon>
        <taxon>Hexapoda</taxon>
        <taxon>Insecta</taxon>
        <taxon>Pterygota</taxon>
        <taxon>Neoptera</taxon>
        <taxon>Endopterygota</taxon>
        <taxon>Coleoptera</taxon>
        <taxon>Polyphaga</taxon>
        <taxon>Cucujiformia</taxon>
        <taxon>Chrysomeloidea</taxon>
        <taxon>Cerambycidae</taxon>
        <taxon>Cerambycinae</taxon>
        <taxon>Callichromatini</taxon>
        <taxon>Aromia</taxon>
    </lineage>
</organism>
<dbReference type="Proteomes" id="UP001162162">
    <property type="component" value="Unassembled WGS sequence"/>
</dbReference>
<dbReference type="GO" id="GO:0005634">
    <property type="term" value="C:nucleus"/>
    <property type="evidence" value="ECO:0007669"/>
    <property type="project" value="UniProtKB-SubCell"/>
</dbReference>
<keyword evidence="4" id="KW-0539">Nucleus</keyword>
<accession>A0AAV8XQ28</accession>
<name>A0AAV8XQ28_9CUCU</name>
<dbReference type="GO" id="GO:0000124">
    <property type="term" value="C:SAGA complex"/>
    <property type="evidence" value="ECO:0007669"/>
    <property type="project" value="InterPro"/>
</dbReference>
<keyword evidence="7" id="KW-1185">Reference proteome</keyword>
<evidence type="ECO:0000256" key="4">
    <source>
        <dbReference type="ARBA" id="ARBA00023242"/>
    </source>
</evidence>
<keyword evidence="3" id="KW-0804">Transcription</keyword>
<reference evidence="6" key="1">
    <citation type="journal article" date="2023" name="Insect Mol. Biol.">
        <title>Genome sequencing provides insights into the evolution of gene families encoding plant cell wall-degrading enzymes in longhorned beetles.</title>
        <authorList>
            <person name="Shin N.R."/>
            <person name="Okamura Y."/>
            <person name="Kirsch R."/>
            <person name="Pauchet Y."/>
        </authorList>
    </citation>
    <scope>NUCLEOTIDE SEQUENCE</scope>
    <source>
        <strain evidence="6">AMC_N1</strain>
    </source>
</reference>
<evidence type="ECO:0000256" key="1">
    <source>
        <dbReference type="ARBA" id="ARBA00004123"/>
    </source>
</evidence>
<dbReference type="Gene3D" id="1.10.20.10">
    <property type="entry name" value="Histone, subunit A"/>
    <property type="match status" value="1"/>
</dbReference>
<dbReference type="PANTHER" id="PTHR28598">
    <property type="entry name" value="STAGA COMPLEX 65 SUBUNIT GAMMA"/>
    <property type="match status" value="1"/>
</dbReference>
<dbReference type="InterPro" id="IPR009072">
    <property type="entry name" value="Histone-fold"/>
</dbReference>
<dbReference type="EMBL" id="JAPWTK010000386">
    <property type="protein sequence ID" value="KAJ8941137.1"/>
    <property type="molecule type" value="Genomic_DNA"/>
</dbReference>
<protein>
    <recommendedName>
        <fullName evidence="5">Bromodomain associated domain-containing protein</fullName>
    </recommendedName>
</protein>
<dbReference type="PANTHER" id="PTHR28598:SF1">
    <property type="entry name" value="STAGA COMPLEX 65 SUBUNIT GAMMA"/>
    <property type="match status" value="1"/>
</dbReference>
<comment type="caution">
    <text evidence="6">The sequence shown here is derived from an EMBL/GenBank/DDBJ whole genome shotgun (WGS) entry which is preliminary data.</text>
</comment>
<dbReference type="InterPro" id="IPR039460">
    <property type="entry name" value="SUPT7L/Spt7"/>
</dbReference>
<dbReference type="GO" id="GO:0003713">
    <property type="term" value="F:transcription coactivator activity"/>
    <property type="evidence" value="ECO:0007669"/>
    <property type="project" value="TreeGrafter"/>
</dbReference>
<evidence type="ECO:0000313" key="7">
    <source>
        <dbReference type="Proteomes" id="UP001162162"/>
    </source>
</evidence>
<dbReference type="GO" id="GO:0046982">
    <property type="term" value="F:protein heterodimerization activity"/>
    <property type="evidence" value="ECO:0007669"/>
    <property type="project" value="InterPro"/>
</dbReference>
<proteinExistence type="predicted"/>
<dbReference type="InterPro" id="IPR006565">
    <property type="entry name" value="BTP"/>
</dbReference>
<dbReference type="AlphaFoldDB" id="A0AAV8XQ28"/>
<feature type="domain" description="Bromodomain associated" evidence="5">
    <location>
        <begin position="138"/>
        <end position="178"/>
    </location>
</feature>
<sequence>MTTKHWGEIPKSPRSDFFMPDVTADIERSMDKFCLSEYQDETDVQTTEQIILPPMDPLMLYAISLHKYTNDMTEMIRVAELAMETNLIPPEDAAPLMPIMPEINVKHTRNCLNFMPKESTSLSCGWESELPELSDILVKKILSKCVAVMFAHIGFETTHQSVMDLLTDVLESFFQKFCCKVADAIEDEDKGVNQTGFPNAVERVLTETGMGGVKGLNDYYQNSVVKYISVLQKRCKELNDYYAMLLIPKSPSPTDKFSKIIRVKVEEDEDVIEMDNPEVHFAAFDGGTSVLETGYQLLNSLEAEENLQTLADATDENIQNLGDVTGEEATGIVFIPSEAEMSHVSPFTKRKRFK</sequence>
<comment type="subcellular location">
    <subcellularLocation>
        <location evidence="1">Nucleus</location>
    </subcellularLocation>
</comment>
<dbReference type="CDD" id="cd06847">
    <property type="entry name" value="HFD_SUPT7L"/>
    <property type="match status" value="1"/>
</dbReference>
<gene>
    <name evidence="6" type="ORF">NQ318_004256</name>
</gene>
<evidence type="ECO:0000256" key="2">
    <source>
        <dbReference type="ARBA" id="ARBA00023015"/>
    </source>
</evidence>
<keyword evidence="2" id="KW-0805">Transcription regulation</keyword>
<evidence type="ECO:0000256" key="3">
    <source>
        <dbReference type="ARBA" id="ARBA00023163"/>
    </source>
</evidence>
<dbReference type="Pfam" id="PF07524">
    <property type="entry name" value="Bromo_TP"/>
    <property type="match status" value="1"/>
</dbReference>
<evidence type="ECO:0000313" key="6">
    <source>
        <dbReference type="EMBL" id="KAJ8941137.1"/>
    </source>
</evidence>
<evidence type="ECO:0000259" key="5">
    <source>
        <dbReference type="Pfam" id="PF07524"/>
    </source>
</evidence>